<dbReference type="GeneID" id="54417502"/>
<evidence type="ECO:0000256" key="1">
    <source>
        <dbReference type="ARBA" id="ARBA00022490"/>
    </source>
</evidence>
<organism evidence="3">
    <name type="scientific">Eremomyces bilateralis CBS 781.70</name>
    <dbReference type="NCBI Taxonomy" id="1392243"/>
    <lineage>
        <taxon>Eukaryota</taxon>
        <taxon>Fungi</taxon>
        <taxon>Dikarya</taxon>
        <taxon>Ascomycota</taxon>
        <taxon>Pezizomycotina</taxon>
        <taxon>Dothideomycetes</taxon>
        <taxon>Dothideomycetes incertae sedis</taxon>
        <taxon>Eremomycetales</taxon>
        <taxon>Eremomycetaceae</taxon>
        <taxon>Eremomyces</taxon>
    </lineage>
</organism>
<proteinExistence type="predicted"/>
<reference evidence="5" key="3">
    <citation type="submission" date="2025-04" db="UniProtKB">
        <authorList>
            <consortium name="RefSeq"/>
        </authorList>
    </citation>
    <scope>IDENTIFICATION</scope>
    <source>
        <strain evidence="5">CBS 781.70</strain>
    </source>
</reference>
<reference evidence="5" key="2">
    <citation type="submission" date="2020-04" db="EMBL/GenBank/DDBJ databases">
        <authorList>
            <consortium name="NCBI Genome Project"/>
        </authorList>
    </citation>
    <scope>NUCLEOTIDE SEQUENCE</scope>
    <source>
        <strain evidence="5">CBS 781.70</strain>
    </source>
</reference>
<name>A0A6G1GDW5_9PEZI</name>
<dbReference type="InterPro" id="IPR050756">
    <property type="entry name" value="CSN3"/>
</dbReference>
<evidence type="ECO:0000313" key="5">
    <source>
        <dbReference type="RefSeq" id="XP_033537864.1"/>
    </source>
</evidence>
<dbReference type="Proteomes" id="UP000504638">
    <property type="component" value="Unplaced"/>
</dbReference>
<accession>A0A6G1GDW5</accession>
<dbReference type="EMBL" id="ML975150">
    <property type="protein sequence ID" value="KAF1816233.1"/>
    <property type="molecule type" value="Genomic_DNA"/>
</dbReference>
<dbReference type="GO" id="GO:0006511">
    <property type="term" value="P:ubiquitin-dependent protein catabolic process"/>
    <property type="evidence" value="ECO:0007669"/>
    <property type="project" value="TreeGrafter"/>
</dbReference>
<dbReference type="PANTHER" id="PTHR10758">
    <property type="entry name" value="26S PROTEASOME NON-ATPASE REGULATORY SUBUNIT 3/COP9 SIGNALOSOME COMPLEX SUBUNIT 3"/>
    <property type="match status" value="1"/>
</dbReference>
<evidence type="ECO:0000313" key="4">
    <source>
        <dbReference type="Proteomes" id="UP000504638"/>
    </source>
</evidence>
<gene>
    <name evidence="3 5" type="ORF">P152DRAFT_408961</name>
</gene>
<dbReference type="RefSeq" id="XP_033537864.1">
    <property type="nucleotide sequence ID" value="XM_033676932.1"/>
</dbReference>
<evidence type="ECO:0000259" key="2">
    <source>
        <dbReference type="Pfam" id="PF22788"/>
    </source>
</evidence>
<dbReference type="GO" id="GO:0008180">
    <property type="term" value="C:COP9 signalosome"/>
    <property type="evidence" value="ECO:0007669"/>
    <property type="project" value="TreeGrafter"/>
</dbReference>
<dbReference type="PANTHER" id="PTHR10758:SF1">
    <property type="entry name" value="COP9 SIGNALOSOME COMPLEX SUBUNIT 3"/>
    <property type="match status" value="1"/>
</dbReference>
<evidence type="ECO:0000313" key="3">
    <source>
        <dbReference type="EMBL" id="KAF1816233.1"/>
    </source>
</evidence>
<sequence length="399" mass="43882">MSSQALQEAIVSLDPAVFRAALIQASENTHSISTLHLAYLRICLETGAYEDAVPVLETGFYEFSSDSRATVQDLVHKETGVNLKAPKDSSDQRHGKEKLTVQHVQEFLMLGAIVYITLRKFTEAQLFLEHILTTPSSNAANGLMVEAYRKWVLVSCLLNGSVPKPPRTANSTAMRTVQGASRAYEGLAEVFRSGNKVRFLAEMDVGINIWTSHGNLGLVEELLDQFPLFAIRTLQKIYSALPLDTVATHLSWTVPETRTYLQTLIATGQLNAAVEQRPPPPHHASTSAPPRLLILRFFTDPRSGPLATTEAEQQAVLMAQAGRVTELAQDVRVADQRLATSRDYLVHLRSANLKSQKDQGERAGMMAAVMEEFDQGPVPSEMLAAEDGLDDEDMMGDLP</sequence>
<protein>
    <recommendedName>
        <fullName evidence="2">COP9 signalosome complex subunit 3 N-terminal helical repeats domain-containing protein</fullName>
    </recommendedName>
</protein>
<dbReference type="AlphaFoldDB" id="A0A6G1GDW5"/>
<dbReference type="Pfam" id="PF22788">
    <property type="entry name" value="COP9_hel_rpt"/>
    <property type="match status" value="1"/>
</dbReference>
<reference evidence="3 5" key="1">
    <citation type="submission" date="2020-01" db="EMBL/GenBank/DDBJ databases">
        <authorList>
            <consortium name="DOE Joint Genome Institute"/>
            <person name="Haridas S."/>
            <person name="Albert R."/>
            <person name="Binder M."/>
            <person name="Bloem J."/>
            <person name="Labutti K."/>
            <person name="Salamov A."/>
            <person name="Andreopoulos B."/>
            <person name="Baker S.E."/>
            <person name="Barry K."/>
            <person name="Bills G."/>
            <person name="Bluhm B.H."/>
            <person name="Cannon C."/>
            <person name="Castanera R."/>
            <person name="Culley D.E."/>
            <person name="Daum C."/>
            <person name="Ezra D."/>
            <person name="Gonzalez J.B."/>
            <person name="Henrissat B."/>
            <person name="Kuo A."/>
            <person name="Liang C."/>
            <person name="Lipzen A."/>
            <person name="Lutzoni F."/>
            <person name="Magnuson J."/>
            <person name="Mondo S."/>
            <person name="Nolan M."/>
            <person name="Ohm R."/>
            <person name="Pangilinan J."/>
            <person name="Park H.-J."/>
            <person name="Ramirez L."/>
            <person name="Alfaro M."/>
            <person name="Sun H."/>
            <person name="Tritt A."/>
            <person name="Yoshinaga Y."/>
            <person name="Zwiers L.-H."/>
            <person name="Turgeon B.G."/>
            <person name="Goodwin S.B."/>
            <person name="Spatafora J.W."/>
            <person name="Crous P.W."/>
            <person name="Grigoriev I.V."/>
        </authorList>
    </citation>
    <scope>NUCLEOTIDE SEQUENCE</scope>
    <source>
        <strain evidence="3 5">CBS 781.70</strain>
    </source>
</reference>
<keyword evidence="4" id="KW-1185">Reference proteome</keyword>
<dbReference type="OrthoDB" id="29061at2759"/>
<dbReference type="InterPro" id="IPR055089">
    <property type="entry name" value="COP9_N"/>
</dbReference>
<feature type="domain" description="COP9 signalosome complex subunit 3 N-terminal helical repeats" evidence="2">
    <location>
        <begin position="17"/>
        <end position="169"/>
    </location>
</feature>
<keyword evidence="1" id="KW-0963">Cytoplasm</keyword>